<gene>
    <name evidence="1" type="ORF">TL08_25065</name>
</gene>
<evidence type="ECO:0000313" key="2">
    <source>
        <dbReference type="Proteomes" id="UP000095210"/>
    </source>
</evidence>
<evidence type="ECO:0000313" key="1">
    <source>
        <dbReference type="EMBL" id="AOS65791.1"/>
    </source>
</evidence>
<accession>A0AAC9N1E3</accession>
<proteinExistence type="predicted"/>
<reference evidence="2" key="1">
    <citation type="submission" date="2016-03" db="EMBL/GenBank/DDBJ databases">
        <title>Complete genome sequence of the type strain Actinoalloteichus hymeniacidonis DSM 45092.</title>
        <authorList>
            <person name="Schaffert L."/>
            <person name="Albersmeier A."/>
            <person name="Winkler A."/>
            <person name="Kalinowski J."/>
            <person name="Zotchev S."/>
            <person name="Ruckert C."/>
        </authorList>
    </citation>
    <scope>NUCLEOTIDE SEQUENCE [LARGE SCALE GENOMIC DNA]</scope>
    <source>
        <strain evidence="2">HPA177(T) (DSM 45092(T))</strain>
    </source>
</reference>
<dbReference type="KEGG" id="ahm:TL08_25065"/>
<organism evidence="1 2">
    <name type="scientific">Actinoalloteichus hymeniacidonis</name>
    <dbReference type="NCBI Taxonomy" id="340345"/>
    <lineage>
        <taxon>Bacteria</taxon>
        <taxon>Bacillati</taxon>
        <taxon>Actinomycetota</taxon>
        <taxon>Actinomycetes</taxon>
        <taxon>Pseudonocardiales</taxon>
        <taxon>Pseudonocardiaceae</taxon>
        <taxon>Actinoalloteichus</taxon>
    </lineage>
</organism>
<dbReference type="AlphaFoldDB" id="A0AAC9N1E3"/>
<dbReference type="RefSeq" id="WP_069852556.1">
    <property type="nucleotide sequence ID" value="NZ_CP014859.1"/>
</dbReference>
<keyword evidence="2" id="KW-1185">Reference proteome</keyword>
<dbReference type="EMBL" id="CP014859">
    <property type="protein sequence ID" value="AOS65791.1"/>
    <property type="molecule type" value="Genomic_DNA"/>
</dbReference>
<sequence length="129" mass="14932">MTEFGSAAERYKELCGTATGALSAMRAHDRELATRLRDTCATAREDVLDSAERERVTRLIVRLRWEAAVEALWDERWLPMTPLPRPAAVSQRYDLGACELDIDRAFDRLEEALRRRRLFELPTRSRSRP</sequence>
<name>A0AAC9N1E3_9PSEU</name>
<dbReference type="Proteomes" id="UP000095210">
    <property type="component" value="Chromosome"/>
</dbReference>
<protein>
    <submittedName>
        <fullName evidence="1">Uncharacterized protein</fullName>
    </submittedName>
</protein>